<protein>
    <submittedName>
        <fullName evidence="1">Uncharacterized protein</fullName>
    </submittedName>
</protein>
<proteinExistence type="predicted"/>
<dbReference type="AlphaFoldDB" id="A0AA39CJQ8"/>
<comment type="caution">
    <text evidence="1">The sequence shown here is derived from an EMBL/GenBank/DDBJ whole genome shotgun (WGS) entry which is preliminary data.</text>
</comment>
<dbReference type="EMBL" id="JAPDRK010000007">
    <property type="protein sequence ID" value="KAJ9610483.1"/>
    <property type="molecule type" value="Genomic_DNA"/>
</dbReference>
<keyword evidence="2" id="KW-1185">Reference proteome</keyword>
<accession>A0AA39CJQ8</accession>
<sequence>MNTAMQMGLDQPRPEKIAPGFHACFNISTSVSVWLGVPPHLSSPAQLNAISSTAKEPDVPQQFMVQVEIQRQVVQYSTSLAGDVDTSTVSTLLNLFNNELDNLLNAYKSIWSARLEIQLLGAKLYLFSLCLTVVTKRHNHADGLAKSYVSNPARLPVQLGLPTAVSLIHNISGLNKETSLRPHLTASGVIHYPKFYFRLVVFAVSFLMKFLSANPNASQEDRELAISHITTAHQFFSSFPVGEDFARVAQVIEVLASNLRADRDEEAVAVKTRSGASVLYDIIEKFKGPSKHVVEPASVAAPPNETWTKDDGISRTTSLGTVESATSLWASTGPYAPGFQPDLEDGLNSFQWMSDDMLAEMFRM</sequence>
<dbReference type="Proteomes" id="UP001172673">
    <property type="component" value="Unassembled WGS sequence"/>
</dbReference>
<organism evidence="1 2">
    <name type="scientific">Cladophialophora chaetospira</name>
    <dbReference type="NCBI Taxonomy" id="386627"/>
    <lineage>
        <taxon>Eukaryota</taxon>
        <taxon>Fungi</taxon>
        <taxon>Dikarya</taxon>
        <taxon>Ascomycota</taxon>
        <taxon>Pezizomycotina</taxon>
        <taxon>Eurotiomycetes</taxon>
        <taxon>Chaetothyriomycetidae</taxon>
        <taxon>Chaetothyriales</taxon>
        <taxon>Herpotrichiellaceae</taxon>
        <taxon>Cladophialophora</taxon>
    </lineage>
</organism>
<name>A0AA39CJQ8_9EURO</name>
<reference evidence="1" key="1">
    <citation type="submission" date="2022-10" db="EMBL/GenBank/DDBJ databases">
        <title>Culturing micro-colonial fungi from biological soil crusts in the Mojave desert and describing Neophaeococcomyces mojavensis, and introducing the new genera and species Taxawa tesnikishii.</title>
        <authorList>
            <person name="Kurbessoian T."/>
            <person name="Stajich J.E."/>
        </authorList>
    </citation>
    <scope>NUCLEOTIDE SEQUENCE</scope>
    <source>
        <strain evidence="1">TK_41</strain>
    </source>
</reference>
<evidence type="ECO:0000313" key="1">
    <source>
        <dbReference type="EMBL" id="KAJ9610483.1"/>
    </source>
</evidence>
<evidence type="ECO:0000313" key="2">
    <source>
        <dbReference type="Proteomes" id="UP001172673"/>
    </source>
</evidence>
<gene>
    <name evidence="1" type="ORF">H2200_005260</name>
</gene>